<accession>Q776J1</accession>
<protein>
    <recommendedName>
        <fullName evidence="3">Prophage protein</fullName>
    </recommendedName>
</protein>
<reference evidence="1 2" key="1">
    <citation type="journal article" date="2003" name="Gene">
        <title>Distinctiveness of the genomic sequence of Shiga toxin 2-converting phage isolated from Escherichia coli O157:H7 Okayama strain as compared to other Shiga toxin 2-converting phages.</title>
        <authorList>
            <person name="Sato T."/>
            <person name="Shimizu T."/>
            <person name="Watarai M."/>
            <person name="Kobayashi M."/>
            <person name="Kano S."/>
            <person name="Hamabata T."/>
            <person name="Takeda Y."/>
            <person name="Yamasaki S."/>
        </authorList>
    </citation>
    <scope>NUCLEOTIDE SEQUENCE</scope>
    <source>
        <strain evidence="1">Stx2 phage-I</strain>
    </source>
</reference>
<evidence type="ECO:0000313" key="1">
    <source>
        <dbReference type="EMBL" id="BAB87939.1"/>
    </source>
</evidence>
<proteinExistence type="predicted"/>
<sequence>MVFAKSPARSKTAGKTTCALKESDMAIAASYTMHLYCDCLQCTDGKYKSPDFGEYIGTSWAGCAKEARKDGWRISKDKTRAFAPGHKILRSNKGE</sequence>
<dbReference type="Proteomes" id="UP000001920">
    <property type="component" value="Genome"/>
</dbReference>
<name>Q776J1_9CAUD</name>
<organism evidence="1 2">
    <name type="scientific">Stx2 converting phage I</name>
    <dbReference type="NCBI Taxonomy" id="180816"/>
    <lineage>
        <taxon>Viruses</taxon>
        <taxon>Duplodnaviria</taxon>
        <taxon>Heunggongvirae</taxon>
        <taxon>Uroviricota</taxon>
        <taxon>Caudoviricetes</taxon>
        <taxon>Sepvirinae</taxon>
        <taxon>Traversvirus</taxon>
        <taxon>Traversvirus tv933W</taxon>
    </lineage>
</organism>
<evidence type="ECO:0008006" key="3">
    <source>
        <dbReference type="Google" id="ProtNLM"/>
    </source>
</evidence>
<evidence type="ECO:0000313" key="2">
    <source>
        <dbReference type="Proteomes" id="UP000001920"/>
    </source>
</evidence>
<dbReference type="EMBL" id="AP004402">
    <property type="protein sequence ID" value="BAB87939.1"/>
    <property type="molecule type" value="Genomic_DNA"/>
</dbReference>